<accession>A0ABU0BTN3</accession>
<evidence type="ECO:0000313" key="1">
    <source>
        <dbReference type="EMBL" id="MDQ0321619.1"/>
    </source>
</evidence>
<name>A0ABU0BTN3_9HYPH</name>
<dbReference type="EMBL" id="JAUSVF010000001">
    <property type="protein sequence ID" value="MDQ0321619.1"/>
    <property type="molecule type" value="Genomic_DNA"/>
</dbReference>
<protein>
    <submittedName>
        <fullName evidence="1">Uncharacterized protein</fullName>
    </submittedName>
</protein>
<dbReference type="Proteomes" id="UP001230207">
    <property type="component" value="Unassembled WGS sequence"/>
</dbReference>
<gene>
    <name evidence="1" type="ORF">QO002_003757</name>
</gene>
<keyword evidence="2" id="KW-1185">Reference proteome</keyword>
<comment type="caution">
    <text evidence="1">The sequence shown here is derived from an EMBL/GenBank/DDBJ whole genome shotgun (WGS) entry which is preliminary data.</text>
</comment>
<evidence type="ECO:0000313" key="2">
    <source>
        <dbReference type="Proteomes" id="UP001230207"/>
    </source>
</evidence>
<organism evidence="1 2">
    <name type="scientific">Pararhizobium capsulatum DSM 1112</name>
    <dbReference type="NCBI Taxonomy" id="1121113"/>
    <lineage>
        <taxon>Bacteria</taxon>
        <taxon>Pseudomonadati</taxon>
        <taxon>Pseudomonadota</taxon>
        <taxon>Alphaproteobacteria</taxon>
        <taxon>Hyphomicrobiales</taxon>
        <taxon>Rhizobiaceae</taxon>
        <taxon>Rhizobium/Agrobacterium group</taxon>
        <taxon>Pararhizobium</taxon>
    </lineage>
</organism>
<proteinExistence type="predicted"/>
<sequence length="58" mass="6476">MTAVVIQPLEGELRREYQKTSLPDRIALTANDLARLAGPHGRPLDKEEIDSLWFGSEA</sequence>
<reference evidence="1 2" key="1">
    <citation type="submission" date="2023-07" db="EMBL/GenBank/DDBJ databases">
        <title>Genomic Encyclopedia of Type Strains, Phase IV (KMG-IV): sequencing the most valuable type-strain genomes for metagenomic binning, comparative biology and taxonomic classification.</title>
        <authorList>
            <person name="Goeker M."/>
        </authorList>
    </citation>
    <scope>NUCLEOTIDE SEQUENCE [LARGE SCALE GENOMIC DNA]</scope>
    <source>
        <strain evidence="1 2">DSM 1112</strain>
    </source>
</reference>